<evidence type="ECO:0000313" key="9">
    <source>
        <dbReference type="Proteomes" id="UP000198771"/>
    </source>
</evidence>
<dbReference type="InterPro" id="IPR025606">
    <property type="entry name" value="NLPC/P60_N_dom"/>
</dbReference>
<dbReference type="InterPro" id="IPR000064">
    <property type="entry name" value="NLP_P60_dom"/>
</dbReference>
<dbReference type="GO" id="GO:0006508">
    <property type="term" value="P:proteolysis"/>
    <property type="evidence" value="ECO:0007669"/>
    <property type="project" value="UniProtKB-KW"/>
</dbReference>
<dbReference type="Pfam" id="PF00877">
    <property type="entry name" value="NLPC_P60"/>
    <property type="match status" value="1"/>
</dbReference>
<dbReference type="PROSITE" id="PS51257">
    <property type="entry name" value="PROKAR_LIPOPROTEIN"/>
    <property type="match status" value="1"/>
</dbReference>
<keyword evidence="9" id="KW-1185">Reference proteome</keyword>
<dbReference type="RefSeq" id="WP_092116175.1">
    <property type="nucleotide sequence ID" value="NZ_FMXO01000001.1"/>
</dbReference>
<feature type="domain" description="SH3b1" evidence="7">
    <location>
        <begin position="151"/>
        <end position="203"/>
    </location>
</feature>
<dbReference type="InterPro" id="IPR027017">
    <property type="entry name" value="P60_peptidase_YkfC"/>
</dbReference>
<name>A0A1G6A3N6_9BACT</name>
<evidence type="ECO:0000256" key="2">
    <source>
        <dbReference type="ARBA" id="ARBA00022670"/>
    </source>
</evidence>
<evidence type="ECO:0000259" key="7">
    <source>
        <dbReference type="Pfam" id="PF12913"/>
    </source>
</evidence>
<keyword evidence="3 8" id="KW-0378">Hydrolase</keyword>
<gene>
    <name evidence="8" type="ORF">SAMN05660653_00126</name>
</gene>
<dbReference type="PIRSF" id="PIRSF019015">
    <property type="entry name" value="P60_peptidase_YkfC"/>
    <property type="match status" value="1"/>
</dbReference>
<dbReference type="InterPro" id="IPR039439">
    <property type="entry name" value="SH3b1_dom"/>
</dbReference>
<dbReference type="Gene3D" id="3.90.1720.10">
    <property type="entry name" value="endopeptidase domain like (from Nostoc punctiforme)"/>
    <property type="match status" value="1"/>
</dbReference>
<organism evidence="8 9">
    <name type="scientific">Desulfonatronum thiosulfatophilum</name>
    <dbReference type="NCBI Taxonomy" id="617002"/>
    <lineage>
        <taxon>Bacteria</taxon>
        <taxon>Pseudomonadati</taxon>
        <taxon>Thermodesulfobacteriota</taxon>
        <taxon>Desulfovibrionia</taxon>
        <taxon>Desulfovibrionales</taxon>
        <taxon>Desulfonatronaceae</taxon>
        <taxon>Desulfonatronum</taxon>
    </lineage>
</organism>
<comment type="similarity">
    <text evidence="1">Belongs to the peptidase C40 family.</text>
</comment>
<dbReference type="EMBL" id="FMXO01000001">
    <property type="protein sequence ID" value="SDB03044.1"/>
    <property type="molecule type" value="Genomic_DNA"/>
</dbReference>
<dbReference type="STRING" id="617002.SAMN05660653_00126"/>
<dbReference type="SUPFAM" id="SSF54001">
    <property type="entry name" value="Cysteine proteinases"/>
    <property type="match status" value="1"/>
</dbReference>
<evidence type="ECO:0000313" key="8">
    <source>
        <dbReference type="EMBL" id="SDB03044.1"/>
    </source>
</evidence>
<dbReference type="AlphaFoldDB" id="A0A1G6A3N6"/>
<feature type="domain" description="NlpC/P60" evidence="5">
    <location>
        <begin position="308"/>
        <end position="387"/>
    </location>
</feature>
<keyword evidence="4" id="KW-0788">Thiol protease</keyword>
<evidence type="ECO:0000259" key="5">
    <source>
        <dbReference type="Pfam" id="PF00877"/>
    </source>
</evidence>
<evidence type="ECO:0000256" key="4">
    <source>
        <dbReference type="ARBA" id="ARBA00022807"/>
    </source>
</evidence>
<protein>
    <submittedName>
        <fullName evidence="8">Cell wall-associated hydrolase, NlpC family</fullName>
    </submittedName>
</protein>
<proteinExistence type="inferred from homology"/>
<reference evidence="8 9" key="1">
    <citation type="submission" date="2016-10" db="EMBL/GenBank/DDBJ databases">
        <authorList>
            <person name="de Groot N.N."/>
        </authorList>
    </citation>
    <scope>NUCLEOTIDE SEQUENCE [LARGE SCALE GENOMIC DNA]</scope>
    <source>
        <strain evidence="8 9">ASO4-2</strain>
    </source>
</reference>
<dbReference type="GO" id="GO:0008234">
    <property type="term" value="F:cysteine-type peptidase activity"/>
    <property type="evidence" value="ECO:0007669"/>
    <property type="project" value="UniProtKB-KW"/>
</dbReference>
<evidence type="ECO:0000256" key="3">
    <source>
        <dbReference type="ARBA" id="ARBA00022801"/>
    </source>
</evidence>
<dbReference type="Pfam" id="PF12913">
    <property type="entry name" value="SH3_6"/>
    <property type="match status" value="1"/>
</dbReference>
<sequence length="460" mass="50499">MHRFFLWKSLVSLLFFVVFLITGCASKVLTPGQVHDLRVLPQEPGYFISADLDGQLLIPAERQQRLAEEFLGRHFAPWNPGFSDLTDDSDPFWGLKRYQGREAYGENLLPLPATWLETMERQSVPDLYPSLVQPAVTVVSTSLRVLPTHRPVFSNPSNPGEGFPFDYLQNSLAPAGTPVLVVHASLNGDWYLVKTPHVSGWVRPWEVAWVDQDFMDAFRSSDMIAVLSDNAVVRTEQGMFALPGRAGMLLPRSPEPSPPGAVGVLAPQRGADGWAELKSALVQESVAAPWPLAPTSRNYLQVLDGLMGQAYGWGGMFENRDCSALIQDVQALFGIAMPRNSRAQARAGRVVDLEGLSGAEKERLILEQGVPLLSIVNMPGHVMLYLGPDPATGRPVVLHSMWGVRTKPPGFLDRHTHLPGRWVLGRTVITTLTPGAELSNLIKPTGLLVERVSSLTVLGE</sequence>
<keyword evidence="2" id="KW-0645">Protease</keyword>
<evidence type="ECO:0000259" key="6">
    <source>
        <dbReference type="Pfam" id="PF12912"/>
    </source>
</evidence>
<dbReference type="InterPro" id="IPR038765">
    <property type="entry name" value="Papain-like_cys_pep_sf"/>
</dbReference>
<evidence type="ECO:0000256" key="1">
    <source>
        <dbReference type="ARBA" id="ARBA00007074"/>
    </source>
</evidence>
<dbReference type="Proteomes" id="UP000198771">
    <property type="component" value="Unassembled WGS sequence"/>
</dbReference>
<accession>A0A1G6A3N6</accession>
<dbReference type="OrthoDB" id="9799970at2"/>
<feature type="domain" description="NLPC/P60 N-terminal" evidence="6">
    <location>
        <begin position="14"/>
        <end position="126"/>
    </location>
</feature>
<dbReference type="Pfam" id="PF12912">
    <property type="entry name" value="N_NLPC_P60"/>
    <property type="match status" value="1"/>
</dbReference>